<dbReference type="Gene3D" id="3.90.320.10">
    <property type="match status" value="1"/>
</dbReference>
<dbReference type="InterPro" id="IPR017482">
    <property type="entry name" value="Lambda-type_endonuclease"/>
</dbReference>
<evidence type="ECO:0000256" key="2">
    <source>
        <dbReference type="ARBA" id="ARBA00022801"/>
    </source>
</evidence>
<evidence type="ECO:0000256" key="3">
    <source>
        <dbReference type="ARBA" id="ARBA00022806"/>
    </source>
</evidence>
<accession>A0ABZ0Q3U9</accession>
<evidence type="ECO:0000256" key="1">
    <source>
        <dbReference type="ARBA" id="ARBA00022741"/>
    </source>
</evidence>
<dbReference type="RefSeq" id="WP_323708968.1">
    <property type="nucleotide sequence ID" value="NZ_CP104778.1"/>
</dbReference>
<dbReference type="EMBL" id="CP104778">
    <property type="protein sequence ID" value="WPC20880.1"/>
    <property type="molecule type" value="Genomic_DNA"/>
</dbReference>
<dbReference type="Proteomes" id="UP001302696">
    <property type="component" value="Chromosome"/>
</dbReference>
<dbReference type="Pfam" id="PF09588">
    <property type="entry name" value="YqaJ"/>
    <property type="match status" value="1"/>
</dbReference>
<keyword evidence="2" id="KW-0378">Hydrolase</keyword>
<keyword evidence="1" id="KW-0547">Nucleotide-binding</keyword>
<keyword evidence="3" id="KW-0347">Helicase</keyword>
<dbReference type="InterPro" id="IPR019080">
    <property type="entry name" value="YqaJ_viral_recombinase"/>
</dbReference>
<organism evidence="6 7">
    <name type="scientific">Pediococcus inopinatus</name>
    <dbReference type="NCBI Taxonomy" id="114090"/>
    <lineage>
        <taxon>Bacteria</taxon>
        <taxon>Bacillati</taxon>
        <taxon>Bacillota</taxon>
        <taxon>Bacilli</taxon>
        <taxon>Lactobacillales</taxon>
        <taxon>Lactobacillaceae</taxon>
        <taxon>Pediococcus</taxon>
    </lineage>
</organism>
<dbReference type="PANTHER" id="PTHR46609:SF6">
    <property type="entry name" value="EXONUCLEASE, PHAGE-TYPE_RECB, C-TERMINAL DOMAIN-CONTAINING PROTEIN-RELATED"/>
    <property type="match status" value="1"/>
</dbReference>
<name>A0ABZ0Q3U9_9LACO</name>
<keyword evidence="4" id="KW-0067">ATP-binding</keyword>
<sequence length="295" mass="34614">MKIPFEYTGDMGKEEWLLHRRKGIGGSDVAAILGLSPWVSSYQVWADKTGRVPIDLNSNEFEHWGTIMEPILANEFEEQSHKKVFRQNKTFYDPKHPFLRADIDRDVTGEEGFLEIKTAMEYKSDAWADDQIPAPYRLQVQHYMYVLNRPYCYFAYLIGGHRFGIKRYERDDELINQVEPQLIEWWDKHIIQGEAPDPDGSKSTTEILKLIYPKSEQIQVELPSGWNAKLQRRHELKDNIKIIDENTKRTENELRVAMGVGDTADTKNYHITYRSNKNGNRMLRITERKNYDGKQ</sequence>
<evidence type="ECO:0000259" key="5">
    <source>
        <dbReference type="Pfam" id="PF09588"/>
    </source>
</evidence>
<dbReference type="PANTHER" id="PTHR46609">
    <property type="entry name" value="EXONUCLEASE, PHAGE-TYPE/RECB, C-TERMINAL DOMAIN-CONTAINING PROTEIN"/>
    <property type="match status" value="1"/>
</dbReference>
<keyword evidence="7" id="KW-1185">Reference proteome</keyword>
<protein>
    <submittedName>
        <fullName evidence="6">YqaJ viral recombinase family protein</fullName>
    </submittedName>
</protein>
<evidence type="ECO:0000256" key="4">
    <source>
        <dbReference type="ARBA" id="ARBA00022840"/>
    </source>
</evidence>
<dbReference type="SUPFAM" id="SSF52980">
    <property type="entry name" value="Restriction endonuclease-like"/>
    <property type="match status" value="1"/>
</dbReference>
<gene>
    <name evidence="6" type="ORF">N6G96_06110</name>
</gene>
<dbReference type="InterPro" id="IPR011604">
    <property type="entry name" value="PDDEXK-like_dom_sf"/>
</dbReference>
<feature type="domain" description="YqaJ viral recombinase" evidence="5">
    <location>
        <begin position="15"/>
        <end position="146"/>
    </location>
</feature>
<evidence type="ECO:0000313" key="6">
    <source>
        <dbReference type="EMBL" id="WPC20880.1"/>
    </source>
</evidence>
<dbReference type="InterPro" id="IPR051703">
    <property type="entry name" value="NF-kappa-B_Signaling_Reg"/>
</dbReference>
<evidence type="ECO:0000313" key="7">
    <source>
        <dbReference type="Proteomes" id="UP001302696"/>
    </source>
</evidence>
<dbReference type="NCBIfam" id="TIGR03033">
    <property type="entry name" value="phage_rel_nuc"/>
    <property type="match status" value="1"/>
</dbReference>
<dbReference type="InterPro" id="IPR011335">
    <property type="entry name" value="Restrct_endonuc-II-like"/>
</dbReference>
<proteinExistence type="predicted"/>
<reference evidence="7" key="1">
    <citation type="submission" date="2024-06" db="EMBL/GenBank/DDBJ databases">
        <authorList>
            <person name="Chang H.C."/>
            <person name="Mun S.Y."/>
        </authorList>
    </citation>
    <scope>NUCLEOTIDE SEQUENCE [LARGE SCALE GENOMIC DNA]</scope>
    <source>
        <strain evidence="7">KT1</strain>
    </source>
</reference>